<protein>
    <submittedName>
        <fullName evidence="4">Uncharacterized protein</fullName>
    </submittedName>
</protein>
<dbReference type="Gene3D" id="3.40.50.2000">
    <property type="entry name" value="Glycogen Phosphorylase B"/>
    <property type="match status" value="2"/>
</dbReference>
<accession>A0A7I8JDA2</accession>
<gene>
    <name evidence="4" type="ORF">SI7747_11014375</name>
</gene>
<evidence type="ECO:0000256" key="3">
    <source>
        <dbReference type="RuleBase" id="RU003718"/>
    </source>
</evidence>
<keyword evidence="2 3" id="KW-0808">Transferase</keyword>
<dbReference type="PROSITE" id="PS00375">
    <property type="entry name" value="UDPGT"/>
    <property type="match status" value="1"/>
</dbReference>
<dbReference type="InterPro" id="IPR002213">
    <property type="entry name" value="UDP_glucos_trans"/>
</dbReference>
<dbReference type="Pfam" id="PF00201">
    <property type="entry name" value="UDPGT"/>
    <property type="match status" value="1"/>
</dbReference>
<dbReference type="SUPFAM" id="SSF53756">
    <property type="entry name" value="UDP-Glycosyltransferase/glycogen phosphorylase"/>
    <property type="match status" value="1"/>
</dbReference>
<dbReference type="GO" id="GO:0080044">
    <property type="term" value="F:quercetin 7-O-glucosyltransferase activity"/>
    <property type="evidence" value="ECO:0007669"/>
    <property type="project" value="TreeGrafter"/>
</dbReference>
<dbReference type="EMBL" id="LR743598">
    <property type="protein sequence ID" value="CAA2628734.1"/>
    <property type="molecule type" value="Genomic_DNA"/>
</dbReference>
<dbReference type="EMBL" id="CACRZD030000011">
    <property type="protein sequence ID" value="CAA6667981.1"/>
    <property type="molecule type" value="Genomic_DNA"/>
</dbReference>
<evidence type="ECO:0000256" key="1">
    <source>
        <dbReference type="ARBA" id="ARBA00009995"/>
    </source>
</evidence>
<dbReference type="CDD" id="cd03784">
    <property type="entry name" value="GT1_Gtf-like"/>
    <property type="match status" value="1"/>
</dbReference>
<keyword evidence="3" id="KW-0328">Glycosyltransferase</keyword>
<evidence type="ECO:0000256" key="2">
    <source>
        <dbReference type="ARBA" id="ARBA00022679"/>
    </source>
</evidence>
<keyword evidence="5" id="KW-1185">Reference proteome</keyword>
<evidence type="ECO:0000313" key="5">
    <source>
        <dbReference type="Proteomes" id="UP001189122"/>
    </source>
</evidence>
<dbReference type="AlphaFoldDB" id="A0A7I8JDA2"/>
<dbReference type="PANTHER" id="PTHR11926">
    <property type="entry name" value="GLUCOSYL/GLUCURONOSYL TRANSFERASES"/>
    <property type="match status" value="1"/>
</dbReference>
<evidence type="ECO:0000313" key="4">
    <source>
        <dbReference type="EMBL" id="CAA2628734.1"/>
    </source>
</evidence>
<reference evidence="4 5" key="1">
    <citation type="submission" date="2019-12" db="EMBL/GenBank/DDBJ databases">
        <authorList>
            <person name="Scholz U."/>
            <person name="Mascher M."/>
            <person name="Fiebig A."/>
        </authorList>
    </citation>
    <scope>NUCLEOTIDE SEQUENCE</scope>
</reference>
<name>A0A7I8JDA2_SPIIN</name>
<proteinExistence type="inferred from homology"/>
<dbReference type="InterPro" id="IPR035595">
    <property type="entry name" value="UDP_glycos_trans_CS"/>
</dbReference>
<sequence length="362" mass="39976">MEAGSPHVILFPLPMLGHVSPMLKLAKVLSLRGLLVTFLTTEHVHRRLSAHDGVNSRPGFFIRSIPDGLPADHPRSAGRFMEVIVSLAAQPQETYRDLLVFLRHPWPVTYAIVDVFLPFVAEVGEKLGIPVTTFSTGGPCGFWADFCIPKLIEAGEIPFPGPYLHDVARRPVPKSVVYVSFGSLTVLSRPQLLEFWHGLANSGHRFLWVIRPDMLKEADGPGCVVEWVNQREVLAHPAVGAFLTHSGWNSTLEAISAGVPMICWPFFFDQMVNSRFVSEVWRIGLDMKDTCDRGTVGMTVKAVMEGERADDMRRNVAGLSEMVRECVDEGGSSRIHLDQLIEDIRAVSLETSAGMLIGSHCG</sequence>
<comment type="similarity">
    <text evidence="1 3">Belongs to the UDP-glycosyltransferase family.</text>
</comment>
<dbReference type="GO" id="GO:0080043">
    <property type="term" value="F:quercetin 3-O-glucosyltransferase activity"/>
    <property type="evidence" value="ECO:0007669"/>
    <property type="project" value="TreeGrafter"/>
</dbReference>
<organism evidence="4">
    <name type="scientific">Spirodela intermedia</name>
    <name type="common">Intermediate duckweed</name>
    <dbReference type="NCBI Taxonomy" id="51605"/>
    <lineage>
        <taxon>Eukaryota</taxon>
        <taxon>Viridiplantae</taxon>
        <taxon>Streptophyta</taxon>
        <taxon>Embryophyta</taxon>
        <taxon>Tracheophyta</taxon>
        <taxon>Spermatophyta</taxon>
        <taxon>Magnoliopsida</taxon>
        <taxon>Liliopsida</taxon>
        <taxon>Araceae</taxon>
        <taxon>Lemnoideae</taxon>
        <taxon>Spirodela</taxon>
    </lineage>
</organism>
<dbReference type="Proteomes" id="UP001189122">
    <property type="component" value="Unassembled WGS sequence"/>
</dbReference>
<dbReference type="PANTHER" id="PTHR11926:SF1392">
    <property type="entry name" value="GLYCOSYLTRANSFERASE"/>
    <property type="match status" value="1"/>
</dbReference>